<feature type="non-terminal residue" evidence="1">
    <location>
        <position position="54"/>
    </location>
</feature>
<gene>
    <name evidence="1" type="ORF">HAX54_046683</name>
</gene>
<comment type="caution">
    <text evidence="1">The sequence shown here is derived from an EMBL/GenBank/DDBJ whole genome shotgun (WGS) entry which is preliminary data.</text>
</comment>
<dbReference type="Proteomes" id="UP000823775">
    <property type="component" value="Unassembled WGS sequence"/>
</dbReference>
<feature type="non-terminal residue" evidence="1">
    <location>
        <position position="1"/>
    </location>
</feature>
<sequence>LELTKLTAQLFALKLKLKILSQIHQKYTYIEVDWGSVPTRDFEKWKREEFGCAA</sequence>
<organism evidence="1 2">
    <name type="scientific">Datura stramonium</name>
    <name type="common">Jimsonweed</name>
    <name type="synonym">Common thornapple</name>
    <dbReference type="NCBI Taxonomy" id="4076"/>
    <lineage>
        <taxon>Eukaryota</taxon>
        <taxon>Viridiplantae</taxon>
        <taxon>Streptophyta</taxon>
        <taxon>Embryophyta</taxon>
        <taxon>Tracheophyta</taxon>
        <taxon>Spermatophyta</taxon>
        <taxon>Magnoliopsida</taxon>
        <taxon>eudicotyledons</taxon>
        <taxon>Gunneridae</taxon>
        <taxon>Pentapetalae</taxon>
        <taxon>asterids</taxon>
        <taxon>lamiids</taxon>
        <taxon>Solanales</taxon>
        <taxon>Solanaceae</taxon>
        <taxon>Solanoideae</taxon>
        <taxon>Datureae</taxon>
        <taxon>Datura</taxon>
    </lineage>
</organism>
<protein>
    <submittedName>
        <fullName evidence="1">Uncharacterized protein</fullName>
    </submittedName>
</protein>
<evidence type="ECO:0000313" key="1">
    <source>
        <dbReference type="EMBL" id="MCD7461621.1"/>
    </source>
</evidence>
<reference evidence="1 2" key="1">
    <citation type="journal article" date="2021" name="BMC Genomics">
        <title>Datura genome reveals duplications of psychoactive alkaloid biosynthetic genes and high mutation rate following tissue culture.</title>
        <authorList>
            <person name="Rajewski A."/>
            <person name="Carter-House D."/>
            <person name="Stajich J."/>
            <person name="Litt A."/>
        </authorList>
    </citation>
    <scope>NUCLEOTIDE SEQUENCE [LARGE SCALE GENOMIC DNA]</scope>
    <source>
        <strain evidence="1">AR-01</strain>
    </source>
</reference>
<dbReference type="EMBL" id="JACEIK010000740">
    <property type="protein sequence ID" value="MCD7461621.1"/>
    <property type="molecule type" value="Genomic_DNA"/>
</dbReference>
<name>A0ABS8SRI1_DATST</name>
<proteinExistence type="predicted"/>
<evidence type="ECO:0000313" key="2">
    <source>
        <dbReference type="Proteomes" id="UP000823775"/>
    </source>
</evidence>
<accession>A0ABS8SRI1</accession>
<keyword evidence="2" id="KW-1185">Reference proteome</keyword>